<protein>
    <submittedName>
        <fullName evidence="3">C-type lectin domain-containing protein</fullName>
    </submittedName>
</protein>
<dbReference type="Proteomes" id="UP000095287">
    <property type="component" value="Unplaced"/>
</dbReference>
<feature type="domain" description="C-type lectin" evidence="1">
    <location>
        <begin position="12"/>
        <end position="127"/>
    </location>
</feature>
<keyword evidence="2" id="KW-1185">Reference proteome</keyword>
<evidence type="ECO:0000313" key="2">
    <source>
        <dbReference type="Proteomes" id="UP000095287"/>
    </source>
</evidence>
<dbReference type="AlphaFoldDB" id="A0A1I8AQU6"/>
<name>A0A1I8AQU6_9BILA</name>
<organism evidence="2 3">
    <name type="scientific">Steinernema glaseri</name>
    <dbReference type="NCBI Taxonomy" id="37863"/>
    <lineage>
        <taxon>Eukaryota</taxon>
        <taxon>Metazoa</taxon>
        <taxon>Ecdysozoa</taxon>
        <taxon>Nematoda</taxon>
        <taxon>Chromadorea</taxon>
        <taxon>Rhabditida</taxon>
        <taxon>Tylenchina</taxon>
        <taxon>Panagrolaimomorpha</taxon>
        <taxon>Strongyloidoidea</taxon>
        <taxon>Steinernematidae</taxon>
        <taxon>Steinernema</taxon>
    </lineage>
</organism>
<dbReference type="CDD" id="cd00037">
    <property type="entry name" value="CLECT"/>
    <property type="match status" value="2"/>
</dbReference>
<reference evidence="3" key="1">
    <citation type="submission" date="2016-11" db="UniProtKB">
        <authorList>
            <consortium name="WormBaseParasite"/>
        </authorList>
    </citation>
    <scope>IDENTIFICATION</scope>
</reference>
<evidence type="ECO:0000259" key="1">
    <source>
        <dbReference type="PROSITE" id="PS50041"/>
    </source>
</evidence>
<dbReference type="InterPro" id="IPR001304">
    <property type="entry name" value="C-type_lectin-like"/>
</dbReference>
<dbReference type="SMART" id="SM00034">
    <property type="entry name" value="CLECT"/>
    <property type="match status" value="2"/>
</dbReference>
<dbReference type="InterPro" id="IPR016186">
    <property type="entry name" value="C-type_lectin-like/link_sf"/>
</dbReference>
<sequence length="277" mass="31545">PTYGVNFFQSSDKTRCYFLQVSMQFVNDVAGARHYCDLTGGYLASIPSKEDNQIIVNNTRGKGQLWIGASNPGSGRYGWDDNTTFGYANWAAGQPDNYGVKKCVMFDTTTGLWATEDCNKEMNYLCELLDPLAGQPTPSSCPEGAVCYNGYGYIYTWDQLQNESNWKGAGEFCQYKYNGHLPSIHDTETRSVLNMIAYENPEYMYSLYWLGGYVNSNNQTLWSDGTPWDFDGIPWHFRETQKPNTCLFLQLTPYGVTITWGFDECFIHRMALCQFKL</sequence>
<dbReference type="PANTHER" id="PTHR22803">
    <property type="entry name" value="MANNOSE, PHOSPHOLIPASE, LECTIN RECEPTOR RELATED"/>
    <property type="match status" value="1"/>
</dbReference>
<dbReference type="Gene3D" id="3.10.100.10">
    <property type="entry name" value="Mannose-Binding Protein A, subunit A"/>
    <property type="match status" value="2"/>
</dbReference>
<evidence type="ECO:0000313" key="3">
    <source>
        <dbReference type="WBParaSite" id="L893_g8123.t1"/>
    </source>
</evidence>
<accession>A0A1I8AQU6</accession>
<dbReference type="PROSITE" id="PS50041">
    <property type="entry name" value="C_TYPE_LECTIN_2"/>
    <property type="match status" value="2"/>
</dbReference>
<dbReference type="SUPFAM" id="SSF56436">
    <property type="entry name" value="C-type lectin-like"/>
    <property type="match status" value="2"/>
</dbReference>
<feature type="domain" description="C-type lectin" evidence="1">
    <location>
        <begin position="148"/>
        <end position="274"/>
    </location>
</feature>
<proteinExistence type="predicted"/>
<dbReference type="WBParaSite" id="L893_g8123.t1">
    <property type="protein sequence ID" value="L893_g8123.t1"/>
    <property type="gene ID" value="L893_g8123"/>
</dbReference>
<dbReference type="Pfam" id="PF00059">
    <property type="entry name" value="Lectin_C"/>
    <property type="match status" value="2"/>
</dbReference>
<dbReference type="InterPro" id="IPR016187">
    <property type="entry name" value="CTDL_fold"/>
</dbReference>
<dbReference type="InterPro" id="IPR050111">
    <property type="entry name" value="C-type_lectin/snaclec_domain"/>
</dbReference>